<accession>A0A644UJW6</accession>
<dbReference type="PANTHER" id="PTHR43143:SF1">
    <property type="entry name" value="SERINE_THREONINE-PROTEIN PHOSPHATASE CPPED1"/>
    <property type="match status" value="1"/>
</dbReference>
<dbReference type="GO" id="GO:0016787">
    <property type="term" value="F:hydrolase activity"/>
    <property type="evidence" value="ECO:0007669"/>
    <property type="project" value="InterPro"/>
</dbReference>
<dbReference type="EMBL" id="VSSQ01000125">
    <property type="protein sequence ID" value="MPL79316.1"/>
    <property type="molecule type" value="Genomic_DNA"/>
</dbReference>
<dbReference type="InterPro" id="IPR051918">
    <property type="entry name" value="STPP_CPPED1"/>
</dbReference>
<dbReference type="InterPro" id="IPR002372">
    <property type="entry name" value="PQQ_rpt_dom"/>
</dbReference>
<name>A0A644UJW6_9ZZZZ</name>
<organism evidence="4">
    <name type="scientific">bioreactor metagenome</name>
    <dbReference type="NCBI Taxonomy" id="1076179"/>
    <lineage>
        <taxon>unclassified sequences</taxon>
        <taxon>metagenomes</taxon>
        <taxon>ecological metagenomes</taxon>
    </lineage>
</organism>
<dbReference type="Gene3D" id="2.40.128.630">
    <property type="match status" value="2"/>
</dbReference>
<dbReference type="InterPro" id="IPR011047">
    <property type="entry name" value="Quinoprotein_ADH-like_sf"/>
</dbReference>
<dbReference type="PANTHER" id="PTHR43143">
    <property type="entry name" value="METALLOPHOSPHOESTERASE, CALCINEURIN SUPERFAMILY"/>
    <property type="match status" value="1"/>
</dbReference>
<dbReference type="Gene3D" id="2.130.10.10">
    <property type="entry name" value="YVTN repeat-like/Quinoprotein amine dehydrogenase"/>
    <property type="match status" value="1"/>
</dbReference>
<reference evidence="4" key="1">
    <citation type="submission" date="2019-08" db="EMBL/GenBank/DDBJ databases">
        <authorList>
            <person name="Kucharzyk K."/>
            <person name="Murdoch R.W."/>
            <person name="Higgins S."/>
            <person name="Loffler F."/>
        </authorList>
    </citation>
    <scope>NUCLEOTIDE SEQUENCE</scope>
</reference>
<dbReference type="InterPro" id="IPR029052">
    <property type="entry name" value="Metallo-depent_PP-like"/>
</dbReference>
<feature type="domain" description="Pyrrolo-quinoline quinone repeat" evidence="2">
    <location>
        <begin position="646"/>
        <end position="823"/>
    </location>
</feature>
<feature type="domain" description="Calcineurin-like phosphoesterase" evidence="1">
    <location>
        <begin position="117"/>
        <end position="293"/>
    </location>
</feature>
<dbReference type="SUPFAM" id="SSF50998">
    <property type="entry name" value="Quinoprotein alcohol dehydrogenase-like"/>
    <property type="match status" value="2"/>
</dbReference>
<sequence length="825" mass="90809">MNRIIAGLCFLGCLSFNAHATHTGRIFVDSNRNGIFDRGEKPLKGVSVSDGLNVVKSGTDGSFSLSGHSKERFIFITTPSGYRSDNKHYRKIADHKGNFDFGLQVNSDRIKKDGSHKFVHISDTEIFNTENNEGWAGNIRDYAANEKVAFIIHTGDICYDNGLKNHIRLMNTANMDCPMFYCIGNHDLVKGAYGEELFESLYGPVYYSFDMGNVHYIVTPMLGGDYTPGYKKEDVYRWMKNDLALVGKDKSVMVFNHDLLTNKDQFIYGINDKEFINLNEHNLKAWLFGHWHINYIKKQGEVYAVSTAALDKGGIDHSTSAFRVMHVDGKGDFFSELRYTYLDKLIKIASLGNGYASLYPSGSIPLSVNAYSTVSPVKEVSYTYSIDGKGQSTPKHLKKQTDWSWYGQLSLSELKDSHDITVRVKSLFSNGEKAETEESFRYSPINRNQVKFGKDWNNLLGNAEHIGIASDTLVPPLSLAWIKNLGATIFMSSPLIYEGNVYISSVDENLLGEGAVFALNGLTGDIKWKCSVRNSIKNTIVASNGLIMAQDVEGYLYGIDAFSGVIKWEKKLNVNNLPALIEGLVVSKGIVYAGTGLGLCAVDSETGKTVWSNTDWKQREGATSTWTVGGNVLITGTQWGALNGNDISTGKLLWMNSQNGLSDRGASPAIQDGLLYIISRNSFFILNAETGKVVVRKDLSVKVDVTSTPLVTDKEVIFGTSQSGLIALDRETLEHKWTFKTEASLVYTAPYTRSPSASIETSPVLSGNTVYFGASDGTIYGVDKESGKLIWKHITGAPVFSTVAISGNSLIAADFSGNVYAFTAK</sequence>
<dbReference type="SMART" id="SM00564">
    <property type="entry name" value="PQQ"/>
    <property type="match status" value="7"/>
</dbReference>
<evidence type="ECO:0000259" key="2">
    <source>
        <dbReference type="Pfam" id="PF13360"/>
    </source>
</evidence>
<dbReference type="Gene3D" id="3.60.21.10">
    <property type="match status" value="1"/>
</dbReference>
<evidence type="ECO:0000259" key="1">
    <source>
        <dbReference type="Pfam" id="PF00149"/>
    </source>
</evidence>
<protein>
    <submittedName>
        <fullName evidence="4">Outer membrane protein assembly factor BamB</fullName>
    </submittedName>
</protein>
<proteinExistence type="predicted"/>
<dbReference type="InterPro" id="IPR018391">
    <property type="entry name" value="PQQ_b-propeller_rpt"/>
</dbReference>
<dbReference type="InterPro" id="IPR015943">
    <property type="entry name" value="WD40/YVTN_repeat-like_dom_sf"/>
</dbReference>
<dbReference type="InterPro" id="IPR032285">
    <property type="entry name" value="Metallophos_N"/>
</dbReference>
<feature type="domain" description="Calcineurin-like phosphoesterase N-terminal" evidence="3">
    <location>
        <begin position="37"/>
        <end position="88"/>
    </location>
</feature>
<dbReference type="SUPFAM" id="SSF56300">
    <property type="entry name" value="Metallo-dependent phosphatases"/>
    <property type="match status" value="1"/>
</dbReference>
<dbReference type="AlphaFoldDB" id="A0A644UJW6"/>
<dbReference type="InterPro" id="IPR004843">
    <property type="entry name" value="Calcineurin-like_PHP"/>
</dbReference>
<evidence type="ECO:0000313" key="4">
    <source>
        <dbReference type="EMBL" id="MPL79316.1"/>
    </source>
</evidence>
<dbReference type="Pfam" id="PF13360">
    <property type="entry name" value="PQQ_2"/>
    <property type="match status" value="1"/>
</dbReference>
<gene>
    <name evidence="4" type="primary">bamB_5</name>
    <name evidence="4" type="ORF">SDC9_25192</name>
</gene>
<evidence type="ECO:0000259" key="3">
    <source>
        <dbReference type="Pfam" id="PF16371"/>
    </source>
</evidence>
<dbReference type="Pfam" id="PF00149">
    <property type="entry name" value="Metallophos"/>
    <property type="match status" value="1"/>
</dbReference>
<comment type="caution">
    <text evidence="4">The sequence shown here is derived from an EMBL/GenBank/DDBJ whole genome shotgun (WGS) entry which is preliminary data.</text>
</comment>
<dbReference type="Pfam" id="PF16371">
    <property type="entry name" value="MetallophosN"/>
    <property type="match status" value="1"/>
</dbReference>